<evidence type="ECO:0000313" key="1">
    <source>
        <dbReference type="EMBL" id="KQA22952.1"/>
    </source>
</evidence>
<name>A0A0Q0T7Q5_VIBMT</name>
<organism evidence="1 2">
    <name type="scientific">Vibrio metoecus</name>
    <dbReference type="NCBI Taxonomy" id="1481663"/>
    <lineage>
        <taxon>Bacteria</taxon>
        <taxon>Pseudomonadati</taxon>
        <taxon>Pseudomonadota</taxon>
        <taxon>Gammaproteobacteria</taxon>
        <taxon>Vibrionales</taxon>
        <taxon>Vibrionaceae</taxon>
        <taxon>Vibrio</taxon>
    </lineage>
</organism>
<dbReference type="Proteomes" id="UP000053724">
    <property type="component" value="Unassembled WGS sequence"/>
</dbReference>
<gene>
    <name evidence="1" type="ORF">AAY55_13690</name>
</gene>
<dbReference type="AlphaFoldDB" id="A0A0Q0T7Q5"/>
<proteinExistence type="predicted"/>
<protein>
    <submittedName>
        <fullName evidence="1">Uncharacterized protein</fullName>
    </submittedName>
</protein>
<evidence type="ECO:0000313" key="2">
    <source>
        <dbReference type="Proteomes" id="UP000053724"/>
    </source>
</evidence>
<dbReference type="PATRIC" id="fig|1481663.8.peg.1906"/>
<sequence>MRCQPLRRALEFLRSVEQMDRKKLKAILKADHKKYLDNLAKSQRDTSNIEKRFINLNRKLVSLLRKEHGSLNSIKLIPNLARITFGLHEDIGRLSLPHYDFRCEKNILNSYVISHLSIQRDTQYHGESEYYGETLLNLYLDVLITLTCLKTPRHIENKPAYLINPKTQQNMELDIDFEEFRFAFEFQGETHYRNENEQVKDRLKLSICADNKVVLIPVNISQLNGEELILLILNSLRNALGLGVLASKESPLKQDFKHFRGYKKVCQRVYLAFCLFDDSLTWINGYADRFKETQSRRNPISSTTPAPRLINNYDDVSITEIYIQSWSIKKF</sequence>
<accession>A0A0Q0T7Q5</accession>
<dbReference type="EMBL" id="LCUF01000019">
    <property type="protein sequence ID" value="KQA22952.1"/>
    <property type="molecule type" value="Genomic_DNA"/>
</dbReference>
<reference evidence="1 2" key="1">
    <citation type="journal article" date="2015" name="Genome Biol. Evol.">
        <title>The Dynamics of Genetic Interactions between Vibrio metoecus and Vibrio cholerae, Two Close Relatives Co-Occurring in the Environment.</title>
        <authorList>
            <person name="Orata F.D."/>
            <person name="Kirchberger P.C."/>
            <person name="Meheust R."/>
            <person name="Barlow E.J."/>
            <person name="Tarr C.L."/>
            <person name="Boucher Y."/>
        </authorList>
    </citation>
    <scope>NUCLEOTIDE SEQUENCE [LARGE SCALE GENOMIC DNA]</scope>
    <source>
        <strain evidence="1 2">08-2459</strain>
    </source>
</reference>
<comment type="caution">
    <text evidence="1">The sequence shown here is derived from an EMBL/GenBank/DDBJ whole genome shotgun (WGS) entry which is preliminary data.</text>
</comment>